<dbReference type="AlphaFoldDB" id="A3TUC3"/>
<sequence>MVALMFVDFFGVCFDAIYNLMAKNIYFSAMIH</sequence>
<dbReference type="STRING" id="252305.OB2597_08254"/>
<dbReference type="Proteomes" id="UP000004318">
    <property type="component" value="Unassembled WGS sequence"/>
</dbReference>
<proteinExistence type="predicted"/>
<dbReference type="HOGENOM" id="CLU_3390495_0_0_5"/>
<reference evidence="1 2" key="1">
    <citation type="journal article" date="2010" name="J. Bacteriol.">
        <title>Genome sequences of Oceanicola granulosus HTCC2516(T) and Oceanicola batsensis HTCC2597(TDelta).</title>
        <authorList>
            <person name="Thrash J.C."/>
            <person name="Cho J.C."/>
            <person name="Vergin K.L."/>
            <person name="Giovannoni S.J."/>
        </authorList>
    </citation>
    <scope>NUCLEOTIDE SEQUENCE [LARGE SCALE GENOMIC DNA]</scope>
    <source>
        <strain evidence="2">ATCC BAA-863 / DSM 15984 / KCTC 12145 / HTCC2597</strain>
    </source>
</reference>
<accession>A3TUC3</accession>
<gene>
    <name evidence="1" type="ORF">OB2597_08254</name>
</gene>
<name>A3TUC3_PSEBH</name>
<comment type="caution">
    <text evidence="1">The sequence shown here is derived from an EMBL/GenBank/DDBJ whole genome shotgun (WGS) entry which is preliminary data.</text>
</comment>
<evidence type="ECO:0000313" key="1">
    <source>
        <dbReference type="EMBL" id="EAQ04119.1"/>
    </source>
</evidence>
<dbReference type="EMBL" id="AAMO01000002">
    <property type="protein sequence ID" value="EAQ04119.1"/>
    <property type="molecule type" value="Genomic_DNA"/>
</dbReference>
<keyword evidence="2" id="KW-1185">Reference proteome</keyword>
<protein>
    <submittedName>
        <fullName evidence="1">TPP-dependent acetoin dehydrogenase complex, E1 component, beta subunit</fullName>
    </submittedName>
</protein>
<evidence type="ECO:0000313" key="2">
    <source>
        <dbReference type="Proteomes" id="UP000004318"/>
    </source>
</evidence>
<organism evidence="1 2">
    <name type="scientific">Pseudooceanicola batsensis (strain ATCC BAA-863 / DSM 15984 / KCTC 12145 / HTCC2597)</name>
    <name type="common">Oceanicola batsensis</name>
    <dbReference type="NCBI Taxonomy" id="252305"/>
    <lineage>
        <taxon>Bacteria</taxon>
        <taxon>Pseudomonadati</taxon>
        <taxon>Pseudomonadota</taxon>
        <taxon>Alphaproteobacteria</taxon>
        <taxon>Rhodobacterales</taxon>
        <taxon>Paracoccaceae</taxon>
        <taxon>Pseudooceanicola</taxon>
    </lineage>
</organism>